<accession>A0A382KXH1</accession>
<dbReference type="GO" id="GO:0008836">
    <property type="term" value="F:diaminopimelate decarboxylase activity"/>
    <property type="evidence" value="ECO:0007669"/>
    <property type="project" value="InterPro"/>
</dbReference>
<keyword evidence="2" id="KW-0210">Decarboxylase</keyword>
<dbReference type="InterPro" id="IPR002986">
    <property type="entry name" value="DAP_deCOOHase_LysA"/>
</dbReference>
<feature type="non-terminal residue" evidence="6">
    <location>
        <position position="1"/>
    </location>
</feature>
<evidence type="ECO:0000259" key="5">
    <source>
        <dbReference type="Pfam" id="PF00278"/>
    </source>
</evidence>
<dbReference type="PRINTS" id="PR01179">
    <property type="entry name" value="ODADCRBXLASE"/>
</dbReference>
<dbReference type="InterPro" id="IPR022643">
    <property type="entry name" value="De-COase2_C"/>
</dbReference>
<dbReference type="Pfam" id="PF00278">
    <property type="entry name" value="Orn_DAP_Arg_deC"/>
    <property type="match status" value="1"/>
</dbReference>
<organism evidence="6">
    <name type="scientific">marine metagenome</name>
    <dbReference type="NCBI Taxonomy" id="408172"/>
    <lineage>
        <taxon>unclassified sequences</taxon>
        <taxon>metagenomes</taxon>
        <taxon>ecological metagenomes</taxon>
    </lineage>
</organism>
<evidence type="ECO:0000256" key="4">
    <source>
        <dbReference type="ARBA" id="ARBA00023239"/>
    </source>
</evidence>
<comment type="cofactor">
    <cofactor evidence="1">
        <name>pyridoxal 5'-phosphate</name>
        <dbReference type="ChEBI" id="CHEBI:597326"/>
    </cofactor>
</comment>
<dbReference type="Gene3D" id="3.20.20.10">
    <property type="entry name" value="Alanine racemase"/>
    <property type="match status" value="1"/>
</dbReference>
<dbReference type="AlphaFoldDB" id="A0A382KXH1"/>
<proteinExistence type="predicted"/>
<dbReference type="GO" id="GO:0009089">
    <property type="term" value="P:lysine biosynthetic process via diaminopimelate"/>
    <property type="evidence" value="ECO:0007669"/>
    <property type="project" value="InterPro"/>
</dbReference>
<feature type="domain" description="Orn/DAP/Arg decarboxylase 2 C-terminal" evidence="5">
    <location>
        <begin position="118"/>
        <end position="229"/>
    </location>
</feature>
<evidence type="ECO:0000256" key="1">
    <source>
        <dbReference type="ARBA" id="ARBA00001933"/>
    </source>
</evidence>
<name>A0A382KXH1_9ZZZZ</name>
<dbReference type="Gene3D" id="2.40.37.10">
    <property type="entry name" value="Lyase, Ornithine Decarboxylase, Chain A, domain 1"/>
    <property type="match status" value="1"/>
</dbReference>
<sequence>DAKTHKKITTGTYDNKFGIALENIPGVYARAAKLKNIHLRGLQMHIGSQLTQVVPFNAAVRKVSPLAKKLKDKHGIEFLSIGGGLGIMYEDALASGDVKWWNRKAAKDILTPAKYAATLVPQLKPLGLKILVEPGRFISGNAGILVTRVEHVKNTAKKYFAIVDAAMNDLIRPAFYESYHEIIPVKQSKARAVKTDVVGPICETGDTFCKDRPIPRVAEGDHLALLSAGAYGFVMAGTYNTRPMPAEVLVKGRQAALVRKRQKVKDIWEGEATAPWQK</sequence>
<dbReference type="SUPFAM" id="SSF50621">
    <property type="entry name" value="Alanine racemase C-terminal domain-like"/>
    <property type="match status" value="1"/>
</dbReference>
<keyword evidence="3" id="KW-0663">Pyridoxal phosphate</keyword>
<dbReference type="InterPro" id="IPR029066">
    <property type="entry name" value="PLP-binding_barrel"/>
</dbReference>
<evidence type="ECO:0000256" key="2">
    <source>
        <dbReference type="ARBA" id="ARBA00022793"/>
    </source>
</evidence>
<dbReference type="FunFam" id="2.40.37.10:FF:000003">
    <property type="entry name" value="Diaminopimelate decarboxylase"/>
    <property type="match status" value="1"/>
</dbReference>
<keyword evidence="4" id="KW-0456">Lyase</keyword>
<dbReference type="CDD" id="cd06828">
    <property type="entry name" value="PLPDE_III_DapDC"/>
    <property type="match status" value="1"/>
</dbReference>
<dbReference type="EMBL" id="UINC01083609">
    <property type="protein sequence ID" value="SVC29474.1"/>
    <property type="molecule type" value="Genomic_DNA"/>
</dbReference>
<protein>
    <recommendedName>
        <fullName evidence="5">Orn/DAP/Arg decarboxylase 2 C-terminal domain-containing protein</fullName>
    </recommendedName>
</protein>
<dbReference type="InterPro" id="IPR000183">
    <property type="entry name" value="Orn/DAP/Arg_de-COase"/>
</dbReference>
<dbReference type="PANTHER" id="PTHR43727:SF2">
    <property type="entry name" value="GROUP IV DECARBOXYLASE"/>
    <property type="match status" value="1"/>
</dbReference>
<reference evidence="6" key="1">
    <citation type="submission" date="2018-05" db="EMBL/GenBank/DDBJ databases">
        <authorList>
            <person name="Lanie J.A."/>
            <person name="Ng W.-L."/>
            <person name="Kazmierczak K.M."/>
            <person name="Andrzejewski T.M."/>
            <person name="Davidsen T.M."/>
            <person name="Wayne K.J."/>
            <person name="Tettelin H."/>
            <person name="Glass J.I."/>
            <person name="Rusch D."/>
            <person name="Podicherti R."/>
            <person name="Tsui H.-C.T."/>
            <person name="Winkler M.E."/>
        </authorList>
    </citation>
    <scope>NUCLEOTIDE SEQUENCE</scope>
</reference>
<dbReference type="PANTHER" id="PTHR43727">
    <property type="entry name" value="DIAMINOPIMELATE DECARBOXYLASE"/>
    <property type="match status" value="1"/>
</dbReference>
<dbReference type="InterPro" id="IPR009006">
    <property type="entry name" value="Ala_racemase/Decarboxylase_C"/>
</dbReference>
<gene>
    <name evidence="6" type="ORF">METZ01_LOCUS282328</name>
</gene>
<dbReference type="SUPFAM" id="SSF51419">
    <property type="entry name" value="PLP-binding barrel"/>
    <property type="match status" value="1"/>
</dbReference>
<evidence type="ECO:0000313" key="6">
    <source>
        <dbReference type="EMBL" id="SVC29474.1"/>
    </source>
</evidence>
<evidence type="ECO:0000256" key="3">
    <source>
        <dbReference type="ARBA" id="ARBA00022898"/>
    </source>
</evidence>
<dbReference type="PRINTS" id="PR01181">
    <property type="entry name" value="DAPDCRBXLASE"/>
</dbReference>